<organism evidence="9 10">
    <name type="scientific">Stachybotrys elegans</name>
    <dbReference type="NCBI Taxonomy" id="80388"/>
    <lineage>
        <taxon>Eukaryota</taxon>
        <taxon>Fungi</taxon>
        <taxon>Dikarya</taxon>
        <taxon>Ascomycota</taxon>
        <taxon>Pezizomycotina</taxon>
        <taxon>Sordariomycetes</taxon>
        <taxon>Hypocreomycetidae</taxon>
        <taxon>Hypocreales</taxon>
        <taxon>Stachybotryaceae</taxon>
        <taxon>Stachybotrys</taxon>
    </lineage>
</organism>
<keyword evidence="6" id="KW-0804">Transcription</keyword>
<dbReference type="SMART" id="SM00906">
    <property type="entry name" value="Fungal_trans"/>
    <property type="match status" value="1"/>
</dbReference>
<dbReference type="GO" id="GO:0000981">
    <property type="term" value="F:DNA-binding transcription factor activity, RNA polymerase II-specific"/>
    <property type="evidence" value="ECO:0007669"/>
    <property type="project" value="TreeGrafter"/>
</dbReference>
<dbReference type="Proteomes" id="UP000813444">
    <property type="component" value="Unassembled WGS sequence"/>
</dbReference>
<sequence length="493" mass="56246">MVFAISGVTRFRKGLTKEHPYGYFVAAQSYLQDIPLIGSLDAIQNLLLVARFGVYHHIGTSLWEISRFCMRQCVEHSLHTPPKSPIPPLQEQLQRRIFWDCYILDRYSSDVLGRPFAIADADISVHLPANVTDATIIQSPRPSSLCDIETSGFGEHPELAVFIRCIELRRITSRIHYEFYVFRHSATGNSGQSTTQNLSAGHVYVKLHQFLAELENWRQGAPFFPEPRCLYERPEWYDFMMEKDKLLVIRGAMHSAPRRNGQTPEDLLILCLNSATKIIQLYSLMLELKCITWTRNYFQIIFAAGLCITHCVAMGVHERRGKDNGTMDPVNAISLCSRILQWFKTEMPDAGRFSIVFEILKDNLLGSLPHSNSSEIEDTQMPQRQQLAAFDARLDPEPLSQELVGTESRQSWNQAWVLPGELTTTNEQGLATSPMVSSNNVQLQNFAYPFSLQQQDALDWPTLTDEMMEHLEVGLGEFAWGSMDEIFYTWDVV</sequence>
<dbReference type="Pfam" id="PF04082">
    <property type="entry name" value="Fungal_trans"/>
    <property type="match status" value="1"/>
</dbReference>
<dbReference type="OrthoDB" id="5296287at2759"/>
<dbReference type="CDD" id="cd12148">
    <property type="entry name" value="fungal_TF_MHR"/>
    <property type="match status" value="1"/>
</dbReference>
<comment type="subcellular location">
    <subcellularLocation>
        <location evidence="1">Nucleus</location>
    </subcellularLocation>
</comment>
<feature type="domain" description="Xylanolytic transcriptional activator regulatory" evidence="8">
    <location>
        <begin position="62"/>
        <end position="134"/>
    </location>
</feature>
<evidence type="ECO:0000313" key="9">
    <source>
        <dbReference type="EMBL" id="KAH7305218.1"/>
    </source>
</evidence>
<dbReference type="GO" id="GO:0005634">
    <property type="term" value="C:nucleus"/>
    <property type="evidence" value="ECO:0007669"/>
    <property type="project" value="UniProtKB-SubCell"/>
</dbReference>
<dbReference type="AlphaFoldDB" id="A0A8K0SGD4"/>
<dbReference type="InterPro" id="IPR052202">
    <property type="entry name" value="Yeast_MetPath_Reg"/>
</dbReference>
<keyword evidence="5" id="KW-0238">DNA-binding</keyword>
<evidence type="ECO:0000256" key="2">
    <source>
        <dbReference type="ARBA" id="ARBA00022723"/>
    </source>
</evidence>
<protein>
    <submittedName>
        <fullName evidence="9">Fungal-specific transcription factor domain-containing protein</fullName>
    </submittedName>
</protein>
<proteinExistence type="predicted"/>
<dbReference type="PANTHER" id="PTHR47782">
    <property type="entry name" value="ZN(II)2CYS6 TRANSCRIPTION FACTOR (EUROFUNG)-RELATED"/>
    <property type="match status" value="1"/>
</dbReference>
<evidence type="ECO:0000259" key="8">
    <source>
        <dbReference type="SMART" id="SM00906"/>
    </source>
</evidence>
<evidence type="ECO:0000313" key="10">
    <source>
        <dbReference type="Proteomes" id="UP000813444"/>
    </source>
</evidence>
<keyword evidence="4" id="KW-0805">Transcription regulation</keyword>
<keyword evidence="3" id="KW-0862">Zinc</keyword>
<dbReference type="GO" id="GO:0045944">
    <property type="term" value="P:positive regulation of transcription by RNA polymerase II"/>
    <property type="evidence" value="ECO:0007669"/>
    <property type="project" value="TreeGrafter"/>
</dbReference>
<evidence type="ECO:0000256" key="7">
    <source>
        <dbReference type="ARBA" id="ARBA00023242"/>
    </source>
</evidence>
<evidence type="ECO:0000256" key="1">
    <source>
        <dbReference type="ARBA" id="ARBA00004123"/>
    </source>
</evidence>
<gene>
    <name evidence="9" type="ORF">B0I35DRAFT_362229</name>
</gene>
<dbReference type="EMBL" id="JAGPNK010000019">
    <property type="protein sequence ID" value="KAH7305218.1"/>
    <property type="molecule type" value="Genomic_DNA"/>
</dbReference>
<dbReference type="InterPro" id="IPR007219">
    <property type="entry name" value="XnlR_reg_dom"/>
</dbReference>
<comment type="caution">
    <text evidence="9">The sequence shown here is derived from an EMBL/GenBank/DDBJ whole genome shotgun (WGS) entry which is preliminary data.</text>
</comment>
<evidence type="ECO:0000256" key="3">
    <source>
        <dbReference type="ARBA" id="ARBA00022833"/>
    </source>
</evidence>
<dbReference type="PANTHER" id="PTHR47782:SF12">
    <property type="entry name" value="ZN(II)2CYS6 TRANSCRIPTION FACTOR (EUROFUNG)"/>
    <property type="match status" value="1"/>
</dbReference>
<dbReference type="GO" id="GO:0006351">
    <property type="term" value="P:DNA-templated transcription"/>
    <property type="evidence" value="ECO:0007669"/>
    <property type="project" value="InterPro"/>
</dbReference>
<name>A0A8K0SGD4_9HYPO</name>
<keyword evidence="2" id="KW-0479">Metal-binding</keyword>
<dbReference type="GO" id="GO:0008270">
    <property type="term" value="F:zinc ion binding"/>
    <property type="evidence" value="ECO:0007669"/>
    <property type="project" value="InterPro"/>
</dbReference>
<evidence type="ECO:0000256" key="6">
    <source>
        <dbReference type="ARBA" id="ARBA00023163"/>
    </source>
</evidence>
<keyword evidence="10" id="KW-1185">Reference proteome</keyword>
<evidence type="ECO:0000256" key="5">
    <source>
        <dbReference type="ARBA" id="ARBA00023125"/>
    </source>
</evidence>
<dbReference type="GO" id="GO:0043565">
    <property type="term" value="F:sequence-specific DNA binding"/>
    <property type="evidence" value="ECO:0007669"/>
    <property type="project" value="TreeGrafter"/>
</dbReference>
<keyword evidence="7" id="KW-0539">Nucleus</keyword>
<evidence type="ECO:0000256" key="4">
    <source>
        <dbReference type="ARBA" id="ARBA00023015"/>
    </source>
</evidence>
<reference evidence="9" key="1">
    <citation type="journal article" date="2021" name="Nat. Commun.">
        <title>Genetic determinants of endophytism in the Arabidopsis root mycobiome.</title>
        <authorList>
            <person name="Mesny F."/>
            <person name="Miyauchi S."/>
            <person name="Thiergart T."/>
            <person name="Pickel B."/>
            <person name="Atanasova L."/>
            <person name="Karlsson M."/>
            <person name="Huettel B."/>
            <person name="Barry K.W."/>
            <person name="Haridas S."/>
            <person name="Chen C."/>
            <person name="Bauer D."/>
            <person name="Andreopoulos W."/>
            <person name="Pangilinan J."/>
            <person name="LaButti K."/>
            <person name="Riley R."/>
            <person name="Lipzen A."/>
            <person name="Clum A."/>
            <person name="Drula E."/>
            <person name="Henrissat B."/>
            <person name="Kohler A."/>
            <person name="Grigoriev I.V."/>
            <person name="Martin F.M."/>
            <person name="Hacquard S."/>
        </authorList>
    </citation>
    <scope>NUCLEOTIDE SEQUENCE</scope>
    <source>
        <strain evidence="9">MPI-CAGE-CH-0235</strain>
    </source>
</reference>
<accession>A0A8K0SGD4</accession>